<evidence type="ECO:0000256" key="1">
    <source>
        <dbReference type="SAM" id="MobiDB-lite"/>
    </source>
</evidence>
<evidence type="ECO:0000313" key="2">
    <source>
        <dbReference type="EMBL" id="KAK9934114.1"/>
    </source>
</evidence>
<dbReference type="EMBL" id="JBEDUW010000004">
    <property type="protein sequence ID" value="KAK9934114.1"/>
    <property type="molecule type" value="Genomic_DNA"/>
</dbReference>
<comment type="caution">
    <text evidence="2">The sequence shown here is derived from an EMBL/GenBank/DDBJ whole genome shotgun (WGS) entry which is preliminary data.</text>
</comment>
<dbReference type="Proteomes" id="UP001457282">
    <property type="component" value="Unassembled WGS sequence"/>
</dbReference>
<name>A0AAW1XC56_RUBAR</name>
<gene>
    <name evidence="2" type="ORF">M0R45_021270</name>
</gene>
<keyword evidence="3" id="KW-1185">Reference proteome</keyword>
<accession>A0AAW1XC56</accession>
<reference evidence="2 3" key="1">
    <citation type="journal article" date="2023" name="G3 (Bethesda)">
        <title>A chromosome-length genome assembly and annotation of blackberry (Rubus argutus, cv. 'Hillquist').</title>
        <authorList>
            <person name="Bruna T."/>
            <person name="Aryal R."/>
            <person name="Dudchenko O."/>
            <person name="Sargent D.J."/>
            <person name="Mead D."/>
            <person name="Buti M."/>
            <person name="Cavallini A."/>
            <person name="Hytonen T."/>
            <person name="Andres J."/>
            <person name="Pham M."/>
            <person name="Weisz D."/>
            <person name="Mascagni F."/>
            <person name="Usai G."/>
            <person name="Natali L."/>
            <person name="Bassil N."/>
            <person name="Fernandez G.E."/>
            <person name="Lomsadze A."/>
            <person name="Armour M."/>
            <person name="Olukolu B."/>
            <person name="Poorten T."/>
            <person name="Britton C."/>
            <person name="Davik J."/>
            <person name="Ashrafi H."/>
            <person name="Aiden E.L."/>
            <person name="Borodovsky M."/>
            <person name="Worthington M."/>
        </authorList>
    </citation>
    <scope>NUCLEOTIDE SEQUENCE [LARGE SCALE GENOMIC DNA]</scope>
    <source>
        <strain evidence="2">PI 553951</strain>
    </source>
</reference>
<evidence type="ECO:0000313" key="3">
    <source>
        <dbReference type="Proteomes" id="UP001457282"/>
    </source>
</evidence>
<proteinExistence type="predicted"/>
<feature type="region of interest" description="Disordered" evidence="1">
    <location>
        <begin position="32"/>
        <end position="91"/>
    </location>
</feature>
<organism evidence="2 3">
    <name type="scientific">Rubus argutus</name>
    <name type="common">Southern blackberry</name>
    <dbReference type="NCBI Taxonomy" id="59490"/>
    <lineage>
        <taxon>Eukaryota</taxon>
        <taxon>Viridiplantae</taxon>
        <taxon>Streptophyta</taxon>
        <taxon>Embryophyta</taxon>
        <taxon>Tracheophyta</taxon>
        <taxon>Spermatophyta</taxon>
        <taxon>Magnoliopsida</taxon>
        <taxon>eudicotyledons</taxon>
        <taxon>Gunneridae</taxon>
        <taxon>Pentapetalae</taxon>
        <taxon>rosids</taxon>
        <taxon>fabids</taxon>
        <taxon>Rosales</taxon>
        <taxon>Rosaceae</taxon>
        <taxon>Rosoideae</taxon>
        <taxon>Rosoideae incertae sedis</taxon>
        <taxon>Rubus</taxon>
    </lineage>
</organism>
<dbReference type="AlphaFoldDB" id="A0AAW1XC56"/>
<sequence length="91" mass="9884">MPSSLINILAWDFCAEAIRGVTNEGKQVVGPSEFSGYHIQGTNSQPIRPPDQSRIPSTNDKPMPPDQSLIHSTNNEGMPMPPGPSFTYSTN</sequence>
<protein>
    <submittedName>
        <fullName evidence="2">Uncharacterized protein</fullName>
    </submittedName>
</protein>